<organism evidence="1 3">
    <name type="scientific">Medicago truncatula</name>
    <name type="common">Barrel medic</name>
    <name type="synonym">Medicago tribuloides</name>
    <dbReference type="NCBI Taxonomy" id="3880"/>
    <lineage>
        <taxon>Eukaryota</taxon>
        <taxon>Viridiplantae</taxon>
        <taxon>Streptophyta</taxon>
        <taxon>Embryophyta</taxon>
        <taxon>Tracheophyta</taxon>
        <taxon>Spermatophyta</taxon>
        <taxon>Magnoliopsida</taxon>
        <taxon>eudicotyledons</taxon>
        <taxon>Gunneridae</taxon>
        <taxon>Pentapetalae</taxon>
        <taxon>rosids</taxon>
        <taxon>fabids</taxon>
        <taxon>Fabales</taxon>
        <taxon>Fabaceae</taxon>
        <taxon>Papilionoideae</taxon>
        <taxon>50 kb inversion clade</taxon>
        <taxon>NPAAA clade</taxon>
        <taxon>Hologalegina</taxon>
        <taxon>IRL clade</taxon>
        <taxon>Trifolieae</taxon>
        <taxon>Medicago</taxon>
    </lineage>
</organism>
<dbReference type="Proteomes" id="UP000002051">
    <property type="component" value="Chromosome 8"/>
</dbReference>
<reference evidence="1 3" key="2">
    <citation type="journal article" date="2014" name="BMC Genomics">
        <title>An improved genome release (version Mt4.0) for the model legume Medicago truncatula.</title>
        <authorList>
            <person name="Tang H."/>
            <person name="Krishnakumar V."/>
            <person name="Bidwell S."/>
            <person name="Rosen B."/>
            <person name="Chan A."/>
            <person name="Zhou S."/>
            <person name="Gentzbittel L."/>
            <person name="Childs K.L."/>
            <person name="Yandell M."/>
            <person name="Gundlach H."/>
            <person name="Mayer K.F."/>
            <person name="Schwartz D.C."/>
            <person name="Town C.D."/>
        </authorList>
    </citation>
    <scope>GENOME REANNOTATION</scope>
    <source>
        <strain evidence="1">A17</strain>
        <strain evidence="2 3">cv. Jemalong A17</strain>
    </source>
</reference>
<accession>A0A072U0D1</accession>
<evidence type="ECO:0000313" key="3">
    <source>
        <dbReference type="Proteomes" id="UP000002051"/>
    </source>
</evidence>
<reference evidence="2" key="3">
    <citation type="submission" date="2015-04" db="UniProtKB">
        <authorList>
            <consortium name="EnsemblPlants"/>
        </authorList>
    </citation>
    <scope>IDENTIFICATION</scope>
    <source>
        <strain evidence="2">cv. Jemalong A17</strain>
    </source>
</reference>
<reference evidence="1 3" key="1">
    <citation type="journal article" date="2011" name="Nature">
        <title>The Medicago genome provides insight into the evolution of rhizobial symbioses.</title>
        <authorList>
            <person name="Young N.D."/>
            <person name="Debelle F."/>
            <person name="Oldroyd G.E."/>
            <person name="Geurts R."/>
            <person name="Cannon S.B."/>
            <person name="Udvardi M.K."/>
            <person name="Benedito V.A."/>
            <person name="Mayer K.F."/>
            <person name="Gouzy J."/>
            <person name="Schoof H."/>
            <person name="Van de Peer Y."/>
            <person name="Proost S."/>
            <person name="Cook D.R."/>
            <person name="Meyers B.C."/>
            <person name="Spannagl M."/>
            <person name="Cheung F."/>
            <person name="De Mita S."/>
            <person name="Krishnakumar V."/>
            <person name="Gundlach H."/>
            <person name="Zhou S."/>
            <person name="Mudge J."/>
            <person name="Bharti A.K."/>
            <person name="Murray J.D."/>
            <person name="Naoumkina M.A."/>
            <person name="Rosen B."/>
            <person name="Silverstein K.A."/>
            <person name="Tang H."/>
            <person name="Rombauts S."/>
            <person name="Zhao P.X."/>
            <person name="Zhou P."/>
            <person name="Barbe V."/>
            <person name="Bardou P."/>
            <person name="Bechner M."/>
            <person name="Bellec A."/>
            <person name="Berger A."/>
            <person name="Berges H."/>
            <person name="Bidwell S."/>
            <person name="Bisseling T."/>
            <person name="Choisne N."/>
            <person name="Couloux A."/>
            <person name="Denny R."/>
            <person name="Deshpande S."/>
            <person name="Dai X."/>
            <person name="Doyle J.J."/>
            <person name="Dudez A.M."/>
            <person name="Farmer A.D."/>
            <person name="Fouteau S."/>
            <person name="Franken C."/>
            <person name="Gibelin C."/>
            <person name="Gish J."/>
            <person name="Goldstein S."/>
            <person name="Gonzalez A.J."/>
            <person name="Green P.J."/>
            <person name="Hallab A."/>
            <person name="Hartog M."/>
            <person name="Hua A."/>
            <person name="Humphray S.J."/>
            <person name="Jeong D.H."/>
            <person name="Jing Y."/>
            <person name="Jocker A."/>
            <person name="Kenton S.M."/>
            <person name="Kim D.J."/>
            <person name="Klee K."/>
            <person name="Lai H."/>
            <person name="Lang C."/>
            <person name="Lin S."/>
            <person name="Macmil S.L."/>
            <person name="Magdelenat G."/>
            <person name="Matthews L."/>
            <person name="McCorrison J."/>
            <person name="Monaghan E.L."/>
            <person name="Mun J.H."/>
            <person name="Najar F.Z."/>
            <person name="Nicholson C."/>
            <person name="Noirot C."/>
            <person name="O'Bleness M."/>
            <person name="Paule C.R."/>
            <person name="Poulain J."/>
            <person name="Prion F."/>
            <person name="Qin B."/>
            <person name="Qu C."/>
            <person name="Retzel E.F."/>
            <person name="Riddle C."/>
            <person name="Sallet E."/>
            <person name="Samain S."/>
            <person name="Samson N."/>
            <person name="Sanders I."/>
            <person name="Saurat O."/>
            <person name="Scarpelli C."/>
            <person name="Schiex T."/>
            <person name="Segurens B."/>
            <person name="Severin A.J."/>
            <person name="Sherrier D.J."/>
            <person name="Shi R."/>
            <person name="Sims S."/>
            <person name="Singer S.R."/>
            <person name="Sinharoy S."/>
            <person name="Sterck L."/>
            <person name="Viollet A."/>
            <person name="Wang B.B."/>
            <person name="Wang K."/>
            <person name="Wang M."/>
            <person name="Wang X."/>
            <person name="Warfsmann J."/>
            <person name="Weissenbach J."/>
            <person name="White D.D."/>
            <person name="White J.D."/>
            <person name="Wiley G.B."/>
            <person name="Wincker P."/>
            <person name="Xing Y."/>
            <person name="Yang L."/>
            <person name="Yao Z."/>
            <person name="Ying F."/>
            <person name="Zhai J."/>
            <person name="Zhou L."/>
            <person name="Zuber A."/>
            <person name="Denarie J."/>
            <person name="Dixon R.A."/>
            <person name="May G.D."/>
            <person name="Schwartz D.C."/>
            <person name="Rogers J."/>
            <person name="Quetier F."/>
            <person name="Town C.D."/>
            <person name="Roe B.A."/>
        </authorList>
    </citation>
    <scope>NUCLEOTIDE SEQUENCE [LARGE SCALE GENOMIC DNA]</scope>
    <source>
        <strain evidence="1">A17</strain>
        <strain evidence="2 3">cv. Jemalong A17</strain>
    </source>
</reference>
<dbReference type="EnsemblPlants" id="KEH19240">
    <property type="protein sequence ID" value="KEH19240"/>
    <property type="gene ID" value="MTR_8g445520"/>
</dbReference>
<dbReference type="HOGENOM" id="CLU_2982128_0_0_1"/>
<sequence>MKTVISVTNHMLQENMFKIQMVYKNFLDNADFTAHCKMDSIARLSNEELYPKKYRDKF</sequence>
<evidence type="ECO:0000313" key="1">
    <source>
        <dbReference type="EMBL" id="KEH19240.1"/>
    </source>
</evidence>
<dbReference type="EMBL" id="CM001224">
    <property type="protein sequence ID" value="KEH19240.1"/>
    <property type="molecule type" value="Genomic_DNA"/>
</dbReference>
<dbReference type="AlphaFoldDB" id="A0A072U0D1"/>
<protein>
    <submittedName>
        <fullName evidence="1 2">Uncharacterized protein</fullName>
    </submittedName>
</protein>
<gene>
    <name evidence="1" type="ordered locus">MTR_8g445520</name>
</gene>
<keyword evidence="3" id="KW-1185">Reference proteome</keyword>
<evidence type="ECO:0000313" key="2">
    <source>
        <dbReference type="EnsemblPlants" id="KEH19240"/>
    </source>
</evidence>
<name>A0A072U0D1_MEDTR</name>
<proteinExistence type="predicted"/>